<dbReference type="GO" id="GO:0003700">
    <property type="term" value="F:DNA-binding transcription factor activity"/>
    <property type="evidence" value="ECO:0007669"/>
    <property type="project" value="InterPro"/>
</dbReference>
<dbReference type="EMBL" id="FNWQ01000001">
    <property type="protein sequence ID" value="SEH29625.1"/>
    <property type="molecule type" value="Genomic_DNA"/>
</dbReference>
<dbReference type="STRING" id="680127.SAMN05421593_1119"/>
<dbReference type="PANTHER" id="PTHR43280">
    <property type="entry name" value="ARAC-FAMILY TRANSCRIPTIONAL REGULATOR"/>
    <property type="match status" value="1"/>
</dbReference>
<evidence type="ECO:0000256" key="2">
    <source>
        <dbReference type="ARBA" id="ARBA00023125"/>
    </source>
</evidence>
<gene>
    <name evidence="5" type="ORF">SAMN05421593_1119</name>
</gene>
<keyword evidence="3" id="KW-0804">Transcription</keyword>
<dbReference type="SMART" id="SM00342">
    <property type="entry name" value="HTH_ARAC"/>
    <property type="match status" value="1"/>
</dbReference>
<dbReference type="GO" id="GO:0043565">
    <property type="term" value="F:sequence-specific DNA binding"/>
    <property type="evidence" value="ECO:0007669"/>
    <property type="project" value="InterPro"/>
</dbReference>
<keyword evidence="2 5" id="KW-0238">DNA-binding</keyword>
<accession>A0A1H6H5X8</accession>
<dbReference type="Gene3D" id="1.10.10.60">
    <property type="entry name" value="Homeodomain-like"/>
    <property type="match status" value="1"/>
</dbReference>
<evidence type="ECO:0000256" key="3">
    <source>
        <dbReference type="ARBA" id="ARBA00023163"/>
    </source>
</evidence>
<evidence type="ECO:0000256" key="1">
    <source>
        <dbReference type="ARBA" id="ARBA00023015"/>
    </source>
</evidence>
<dbReference type="Pfam" id="PF12833">
    <property type="entry name" value="HTH_18"/>
    <property type="match status" value="1"/>
</dbReference>
<dbReference type="Proteomes" id="UP000198561">
    <property type="component" value="Unassembled WGS sequence"/>
</dbReference>
<dbReference type="PANTHER" id="PTHR43280:SF32">
    <property type="entry name" value="TRANSCRIPTIONAL REGULATORY PROTEIN"/>
    <property type="match status" value="1"/>
</dbReference>
<reference evidence="5 6" key="1">
    <citation type="submission" date="2016-10" db="EMBL/GenBank/DDBJ databases">
        <authorList>
            <person name="de Groot N.N."/>
        </authorList>
    </citation>
    <scope>NUCLEOTIDE SEQUENCE [LARGE SCALE GENOMIC DNA]</scope>
    <source>
        <strain evidence="5 6">DSM 23031</strain>
    </source>
</reference>
<sequence>MYKITDQLKNIGFSINRLDYLITRNKNKRAFNTLDYFCIYIILEDIVLTVENVPYPLKAGNIAFVGPQKKIVFGDTKRSDVYSIAFSSSFYERSTKDSLFINSQLFYNYNAEIFIAPFINIEQMRVVFLERMENFREKDESLYIAAAHNAIERLMLDALLHIPTEEIKKDIKFDYMYCVNRFKVLLQRDYKKAKKVAYYAGELNISSRKLTEMTEYVLDKTAKQIIIEKLITECKKALHFSNSTISEISYDLGFSNEGNFTNFIKKHTGKNPSEMK</sequence>
<evidence type="ECO:0000313" key="5">
    <source>
        <dbReference type="EMBL" id="SEH29625.1"/>
    </source>
</evidence>
<dbReference type="SUPFAM" id="SSF46689">
    <property type="entry name" value="Homeodomain-like"/>
    <property type="match status" value="1"/>
</dbReference>
<dbReference type="RefSeq" id="WP_089690280.1">
    <property type="nucleotide sequence ID" value="NZ_DALZIY010000001.1"/>
</dbReference>
<protein>
    <submittedName>
        <fullName evidence="5">AraC-type DNA-binding protein</fullName>
    </submittedName>
</protein>
<dbReference type="InterPro" id="IPR009057">
    <property type="entry name" value="Homeodomain-like_sf"/>
</dbReference>
<evidence type="ECO:0000313" key="6">
    <source>
        <dbReference type="Proteomes" id="UP000198561"/>
    </source>
</evidence>
<organism evidence="5 6">
    <name type="scientific">Chryseobacterium culicis</name>
    <dbReference type="NCBI Taxonomy" id="680127"/>
    <lineage>
        <taxon>Bacteria</taxon>
        <taxon>Pseudomonadati</taxon>
        <taxon>Bacteroidota</taxon>
        <taxon>Flavobacteriia</taxon>
        <taxon>Flavobacteriales</taxon>
        <taxon>Weeksellaceae</taxon>
        <taxon>Chryseobacterium group</taxon>
        <taxon>Chryseobacterium</taxon>
    </lineage>
</organism>
<dbReference type="AlphaFoldDB" id="A0A1H6H5X8"/>
<keyword evidence="1" id="KW-0805">Transcription regulation</keyword>
<name>A0A1H6H5X8_CHRCI</name>
<dbReference type="OrthoDB" id="1274460at2"/>
<feature type="domain" description="HTH araC/xylS-type" evidence="4">
    <location>
        <begin position="180"/>
        <end position="276"/>
    </location>
</feature>
<dbReference type="InterPro" id="IPR018060">
    <property type="entry name" value="HTH_AraC"/>
</dbReference>
<evidence type="ECO:0000259" key="4">
    <source>
        <dbReference type="PROSITE" id="PS01124"/>
    </source>
</evidence>
<dbReference type="PROSITE" id="PS01124">
    <property type="entry name" value="HTH_ARAC_FAMILY_2"/>
    <property type="match status" value="1"/>
</dbReference>
<proteinExistence type="predicted"/>